<evidence type="ECO:0000313" key="3">
    <source>
        <dbReference type="EMBL" id="MXO48260.1"/>
    </source>
</evidence>
<reference evidence="3 4" key="1">
    <citation type="submission" date="2019-12" db="EMBL/GenBank/DDBJ databases">
        <title>Genomic-based taxomic classification of the family Erythrobacteraceae.</title>
        <authorList>
            <person name="Xu L."/>
        </authorList>
    </citation>
    <scope>NUCLEOTIDE SEQUENCE [LARGE SCALE GENOMIC DNA]</scope>
    <source>
        <strain evidence="3 4">DSM 17792</strain>
    </source>
</reference>
<protein>
    <submittedName>
        <fullName evidence="3">Uncharacterized protein</fullName>
    </submittedName>
</protein>
<feature type="region of interest" description="Disordered" evidence="1">
    <location>
        <begin position="85"/>
        <end position="123"/>
    </location>
</feature>
<dbReference type="EMBL" id="WTYC01000003">
    <property type="protein sequence ID" value="MXO48260.1"/>
    <property type="molecule type" value="Genomic_DNA"/>
</dbReference>
<sequence length="231" mass="23836">MIQMRSDGERLVPVPPRSRSRAIVALVTALAILVVAWAMRPEGSDRGAVVRVSLSSVPEERVVHFGHEFPRPGPAAPDAVLAAGEPAVSGEAANPSDRPAPQPASAVQIAKQAAREQRPANYAKPDANGVLPIGFSLAEGVSAVSGGVGVPKTIAAEGGEATGLTIFLIGGSLIEVDRGELVTALARLGASEKAGNLPAAGESGRLSLDRVRTAGLDLRYDAIRDRLVLRP</sequence>
<gene>
    <name evidence="3" type="ORF">GRI69_08330</name>
</gene>
<accession>A0A844XRL9</accession>
<dbReference type="Proteomes" id="UP000448199">
    <property type="component" value="Unassembled WGS sequence"/>
</dbReference>
<evidence type="ECO:0000256" key="1">
    <source>
        <dbReference type="SAM" id="MobiDB-lite"/>
    </source>
</evidence>
<evidence type="ECO:0000313" key="4">
    <source>
        <dbReference type="Proteomes" id="UP000448199"/>
    </source>
</evidence>
<dbReference type="RefSeq" id="WP_160727796.1">
    <property type="nucleotide sequence ID" value="NZ_WTYC01000003.1"/>
</dbReference>
<name>A0A844XRL9_9SPHN</name>
<keyword evidence="2" id="KW-1133">Transmembrane helix</keyword>
<keyword evidence="2" id="KW-0812">Transmembrane</keyword>
<feature type="transmembrane region" description="Helical" evidence="2">
    <location>
        <begin position="21"/>
        <end position="39"/>
    </location>
</feature>
<comment type="caution">
    <text evidence="3">The sequence shown here is derived from an EMBL/GenBank/DDBJ whole genome shotgun (WGS) entry which is preliminary data.</text>
</comment>
<evidence type="ECO:0000256" key="2">
    <source>
        <dbReference type="SAM" id="Phobius"/>
    </source>
</evidence>
<dbReference type="AlphaFoldDB" id="A0A844XRL9"/>
<keyword evidence="4" id="KW-1185">Reference proteome</keyword>
<dbReference type="OrthoDB" id="7410193at2"/>
<keyword evidence="2" id="KW-0472">Membrane</keyword>
<proteinExistence type="predicted"/>
<organism evidence="3 4">
    <name type="scientific">Qipengyuania vulgaris</name>
    <dbReference type="NCBI Taxonomy" id="291985"/>
    <lineage>
        <taxon>Bacteria</taxon>
        <taxon>Pseudomonadati</taxon>
        <taxon>Pseudomonadota</taxon>
        <taxon>Alphaproteobacteria</taxon>
        <taxon>Sphingomonadales</taxon>
        <taxon>Erythrobacteraceae</taxon>
        <taxon>Qipengyuania</taxon>
    </lineage>
</organism>